<dbReference type="RefSeq" id="WP_094237575.1">
    <property type="nucleotide sequence ID" value="NZ_CP022657.1"/>
</dbReference>
<keyword evidence="4" id="KW-1185">Reference proteome</keyword>
<feature type="signal peptide" evidence="1">
    <location>
        <begin position="1"/>
        <end position="29"/>
    </location>
</feature>
<dbReference type="OrthoDB" id="1723494at2"/>
<feature type="domain" description="SLH" evidence="2">
    <location>
        <begin position="496"/>
        <end position="554"/>
    </location>
</feature>
<feature type="chain" id="PRO_5012691324" description="SLH domain-containing protein" evidence="1">
    <location>
        <begin position="30"/>
        <end position="554"/>
    </location>
</feature>
<dbReference type="EMBL" id="CP022657">
    <property type="protein sequence ID" value="ASS76342.1"/>
    <property type="molecule type" value="Genomic_DNA"/>
</dbReference>
<accession>A0A223D406</accession>
<dbReference type="AlphaFoldDB" id="A0A223D406"/>
<protein>
    <recommendedName>
        <fullName evidence="2">SLH domain-containing protein</fullName>
    </recommendedName>
</protein>
<dbReference type="KEGG" id="tab:CIG75_16225"/>
<dbReference type="InterPro" id="IPR001119">
    <property type="entry name" value="SLH_dom"/>
</dbReference>
<reference evidence="3 4" key="1">
    <citation type="journal article" date="2015" name="Int. J. Syst. Evol. Microbiol.">
        <title>Tumebacillus algifaecis sp. nov., isolated from decomposing algal scum.</title>
        <authorList>
            <person name="Wu Y.F."/>
            <person name="Zhang B."/>
            <person name="Xing P."/>
            <person name="Wu Q.L."/>
            <person name="Liu S.J."/>
        </authorList>
    </citation>
    <scope>NUCLEOTIDE SEQUENCE [LARGE SCALE GENOMIC DNA]</scope>
    <source>
        <strain evidence="3 4">THMBR28</strain>
    </source>
</reference>
<gene>
    <name evidence="3" type="ORF">CIG75_16225</name>
</gene>
<keyword evidence="1" id="KW-0732">Signal</keyword>
<proteinExistence type="predicted"/>
<evidence type="ECO:0000313" key="3">
    <source>
        <dbReference type="EMBL" id="ASS76342.1"/>
    </source>
</evidence>
<sequence>MNWKRLALTGCLTAGLLLGPIPVAPAVYADTTIAIKTYGSGVTAEGVYQDRGVSLRGTPVFLTVESLDGDTVHLDQTKTDENGIYRFDWTMAQDFPSGLYRATVSVQGEQKSSTFNFVSKKGDGMVSPIDTGPYRFTGELNSGQKQTVLYDSGTGVQVERRSGMSFVTLNESRALSAVRGATTGTTYLTISVPTTDRYAQVTIPAAVIKEVINRFGRSAHLLIAAEAGSYDLPLPAVNETLLNSVLNSNGGSLQFTIASAEQTDRTAIQTKLQVQKINNPMLMPVQFGVQALFGGQSVPLLDYGNRFVQVSIDLTGAVLSSDQTASALFYHPRDEHLVPSPSKLFRDTVGHGKLVIKRSGNGIYVPIQDAKSFTDIQYTPQRSKIQELSNRHIINGRTTTSFAPQGNITRAEFATLMMLSLGLSDKQGTSLFRDVPKNTWFTKPVGIGSTLGLISGHDAWTFAPHSPITREEIASLMVRCLSFVEQRPYVDTTRILGQVQDRNNVSSWAREDVALAISTGILDKNISSVEPRRAATRAESADMLYNLLTYLKMI</sequence>
<feature type="domain" description="SLH" evidence="2">
    <location>
        <begin position="428"/>
        <end position="491"/>
    </location>
</feature>
<dbReference type="Proteomes" id="UP000214688">
    <property type="component" value="Chromosome"/>
</dbReference>
<evidence type="ECO:0000313" key="4">
    <source>
        <dbReference type="Proteomes" id="UP000214688"/>
    </source>
</evidence>
<feature type="domain" description="SLH" evidence="2">
    <location>
        <begin position="368"/>
        <end position="427"/>
    </location>
</feature>
<evidence type="ECO:0000259" key="2">
    <source>
        <dbReference type="PROSITE" id="PS51272"/>
    </source>
</evidence>
<dbReference type="PROSITE" id="PS51272">
    <property type="entry name" value="SLH"/>
    <property type="match status" value="3"/>
</dbReference>
<dbReference type="Pfam" id="PF00395">
    <property type="entry name" value="SLH"/>
    <property type="match status" value="2"/>
</dbReference>
<evidence type="ECO:0000256" key="1">
    <source>
        <dbReference type="SAM" id="SignalP"/>
    </source>
</evidence>
<organism evidence="3 4">
    <name type="scientific">Tumebacillus algifaecis</name>
    <dbReference type="NCBI Taxonomy" id="1214604"/>
    <lineage>
        <taxon>Bacteria</taxon>
        <taxon>Bacillati</taxon>
        <taxon>Bacillota</taxon>
        <taxon>Bacilli</taxon>
        <taxon>Bacillales</taxon>
        <taxon>Alicyclobacillaceae</taxon>
        <taxon>Tumebacillus</taxon>
    </lineage>
</organism>
<name>A0A223D406_9BACL</name>